<dbReference type="PANTHER" id="PTHR18968">
    <property type="entry name" value="THIAMINE PYROPHOSPHATE ENZYMES"/>
    <property type="match status" value="1"/>
</dbReference>
<dbReference type="FunFam" id="3.40.50.970:FF:000007">
    <property type="entry name" value="Acetolactate synthase"/>
    <property type="match status" value="1"/>
</dbReference>
<dbReference type="GO" id="GO:0005948">
    <property type="term" value="C:acetolactate synthase complex"/>
    <property type="evidence" value="ECO:0007669"/>
    <property type="project" value="TreeGrafter"/>
</dbReference>
<dbReference type="GO" id="GO:0009099">
    <property type="term" value="P:L-valine biosynthetic process"/>
    <property type="evidence" value="ECO:0007669"/>
    <property type="project" value="TreeGrafter"/>
</dbReference>
<dbReference type="PANTHER" id="PTHR18968:SF142">
    <property type="entry name" value="ACETOLACTATE SYNTHASE"/>
    <property type="match status" value="1"/>
</dbReference>
<evidence type="ECO:0000259" key="6">
    <source>
        <dbReference type="Pfam" id="PF02776"/>
    </source>
</evidence>
<dbReference type="InterPro" id="IPR012001">
    <property type="entry name" value="Thiamin_PyroP_enz_TPP-bd_dom"/>
</dbReference>
<dbReference type="Gene3D" id="3.40.50.970">
    <property type="match status" value="2"/>
</dbReference>
<dbReference type="SUPFAM" id="SSF52467">
    <property type="entry name" value="DHS-like NAD/FAD-binding domain"/>
    <property type="match status" value="1"/>
</dbReference>
<feature type="domain" description="Thiamine pyrophosphate enzyme N-terminal TPP-binding" evidence="6">
    <location>
        <begin position="3"/>
        <end position="125"/>
    </location>
</feature>
<dbReference type="EMBL" id="DVOD01000040">
    <property type="protein sequence ID" value="HIU92565.1"/>
    <property type="molecule type" value="Genomic_DNA"/>
</dbReference>
<proteinExistence type="inferred from homology"/>
<keyword evidence="2 3" id="KW-0786">Thiamine pyrophosphate</keyword>
<dbReference type="GO" id="GO:0003984">
    <property type="term" value="F:acetolactate synthase activity"/>
    <property type="evidence" value="ECO:0007669"/>
    <property type="project" value="TreeGrafter"/>
</dbReference>
<feature type="domain" description="Thiamine pyrophosphate enzyme TPP-binding" evidence="5">
    <location>
        <begin position="403"/>
        <end position="542"/>
    </location>
</feature>
<evidence type="ECO:0000259" key="5">
    <source>
        <dbReference type="Pfam" id="PF02775"/>
    </source>
</evidence>
<dbReference type="CDD" id="cd07035">
    <property type="entry name" value="TPP_PYR_POX_like"/>
    <property type="match status" value="1"/>
</dbReference>
<dbReference type="InterPro" id="IPR012000">
    <property type="entry name" value="Thiamin_PyroP_enz_cen_dom"/>
</dbReference>
<dbReference type="Pfam" id="PF02775">
    <property type="entry name" value="TPP_enzyme_C"/>
    <property type="match status" value="1"/>
</dbReference>
<evidence type="ECO:0000256" key="2">
    <source>
        <dbReference type="ARBA" id="ARBA00023052"/>
    </source>
</evidence>
<dbReference type="GO" id="GO:0030976">
    <property type="term" value="F:thiamine pyrophosphate binding"/>
    <property type="evidence" value="ECO:0007669"/>
    <property type="project" value="InterPro"/>
</dbReference>
<dbReference type="GO" id="GO:0050660">
    <property type="term" value="F:flavin adenine dinucleotide binding"/>
    <property type="evidence" value="ECO:0007669"/>
    <property type="project" value="TreeGrafter"/>
</dbReference>
<dbReference type="InterPro" id="IPR029035">
    <property type="entry name" value="DHS-like_NAD/FAD-binding_dom"/>
</dbReference>
<dbReference type="Proteomes" id="UP000886748">
    <property type="component" value="Unassembled WGS sequence"/>
</dbReference>
<comment type="similarity">
    <text evidence="1 3">Belongs to the TPP enzyme family.</text>
</comment>
<dbReference type="Pfam" id="PF02776">
    <property type="entry name" value="TPP_enzyme_N"/>
    <property type="match status" value="1"/>
</dbReference>
<evidence type="ECO:0000259" key="4">
    <source>
        <dbReference type="Pfam" id="PF00205"/>
    </source>
</evidence>
<dbReference type="InterPro" id="IPR045229">
    <property type="entry name" value="TPP_enz"/>
</dbReference>
<evidence type="ECO:0000313" key="8">
    <source>
        <dbReference type="Proteomes" id="UP000886748"/>
    </source>
</evidence>
<dbReference type="CDD" id="cd00568">
    <property type="entry name" value="TPP_enzymes"/>
    <property type="match status" value="1"/>
</dbReference>
<sequence>MPRVADYVMQRLQKQGVKHIFLVTGRGMLYLSDALARQEGIQGICVHHEQAAAYAAMSYAQKTNNIGVAMVSTGCASTNAITGVLCAWQDNLPCVFISGQNKLNETTRYTNLPIRTYGQQEADIVSLVKPITKYATMITKPEDIAYEMDKALFLANEGRKGPVWIDIPLDIQNMRIEEEKLKCFIPDICVKKPTPKDIKTVIEKINNARRPIILFGSGIRSAQAQKELKTFISKTKIPAVYSTSSVDILDTNSELVIGCVGAMAANRAANFAIQNADLILILGNRLTTMITGNDINKFAREAEIIAVDIDEFEHKKFPKKIDKFIHSDIKEFLKEINKETAKETEIKWQEKCKHWKTEFPKCELQYKNTKAVDLYELAEVLSENMDDDAVCITDAGLEELIVPTTIQFKEEQRCIHPVSQGAMGFALPALIGSYFADKKQNIAVIGDGSIMMNLQELQTISYHKIPVKILIINNNCYAVIRKRQQDLFRTRTIGTDSENGVSCPDFQHVAKCFDFKYEKISSSDELYKLINILKLDEPVICEIIGKENQGYIHSSFRKNSKGKFVQPPIEDQSPFIDRALFNREMVVEPIDE</sequence>
<evidence type="ECO:0000256" key="3">
    <source>
        <dbReference type="RuleBase" id="RU362132"/>
    </source>
</evidence>
<reference evidence="7" key="2">
    <citation type="journal article" date="2021" name="PeerJ">
        <title>Extensive microbial diversity within the chicken gut microbiome revealed by metagenomics and culture.</title>
        <authorList>
            <person name="Gilroy R."/>
            <person name="Ravi A."/>
            <person name="Getino M."/>
            <person name="Pursley I."/>
            <person name="Horton D.L."/>
            <person name="Alikhan N.F."/>
            <person name="Baker D."/>
            <person name="Gharbi K."/>
            <person name="Hall N."/>
            <person name="Watson M."/>
            <person name="Adriaenssens E.M."/>
            <person name="Foster-Nyarko E."/>
            <person name="Jarju S."/>
            <person name="Secka A."/>
            <person name="Antonio M."/>
            <person name="Oren A."/>
            <person name="Chaudhuri R.R."/>
            <person name="La Ragione R."/>
            <person name="Hildebrand F."/>
            <person name="Pallen M.J."/>
        </authorList>
    </citation>
    <scope>NUCLEOTIDE SEQUENCE</scope>
    <source>
        <strain evidence="7">CHK154-7741</strain>
    </source>
</reference>
<dbReference type="GO" id="GO:0009097">
    <property type="term" value="P:isoleucine biosynthetic process"/>
    <property type="evidence" value="ECO:0007669"/>
    <property type="project" value="TreeGrafter"/>
</dbReference>
<organism evidence="7 8">
    <name type="scientific">Candidatus Limenecus avicola</name>
    <dbReference type="NCBI Taxonomy" id="2840847"/>
    <lineage>
        <taxon>Bacteria</taxon>
        <taxon>Bacillati</taxon>
        <taxon>Bacillota</taxon>
        <taxon>Clostridia</taxon>
        <taxon>Eubacteriales</taxon>
        <taxon>Clostridiaceae</taxon>
        <taxon>Clostridiaceae incertae sedis</taxon>
        <taxon>Candidatus Limenecus</taxon>
    </lineage>
</organism>
<dbReference type="InterPro" id="IPR011766">
    <property type="entry name" value="TPP_enzyme_TPP-bd"/>
</dbReference>
<name>A0A9D1N015_9CLOT</name>
<dbReference type="SUPFAM" id="SSF52518">
    <property type="entry name" value="Thiamin diphosphate-binding fold (THDP-binding)"/>
    <property type="match status" value="2"/>
</dbReference>
<dbReference type="AlphaFoldDB" id="A0A9D1N015"/>
<dbReference type="GO" id="GO:0000287">
    <property type="term" value="F:magnesium ion binding"/>
    <property type="evidence" value="ECO:0007669"/>
    <property type="project" value="InterPro"/>
</dbReference>
<comment type="caution">
    <text evidence="7">The sequence shown here is derived from an EMBL/GenBank/DDBJ whole genome shotgun (WGS) entry which is preliminary data.</text>
</comment>
<protein>
    <submittedName>
        <fullName evidence="7">Thiamine pyrophosphate-binding protein</fullName>
    </submittedName>
</protein>
<feature type="domain" description="Thiamine pyrophosphate enzyme central" evidence="4">
    <location>
        <begin position="198"/>
        <end position="336"/>
    </location>
</feature>
<evidence type="ECO:0000313" key="7">
    <source>
        <dbReference type="EMBL" id="HIU92565.1"/>
    </source>
</evidence>
<dbReference type="Pfam" id="PF00205">
    <property type="entry name" value="TPP_enzyme_M"/>
    <property type="match status" value="1"/>
</dbReference>
<dbReference type="InterPro" id="IPR029061">
    <property type="entry name" value="THDP-binding"/>
</dbReference>
<evidence type="ECO:0000256" key="1">
    <source>
        <dbReference type="ARBA" id="ARBA00007812"/>
    </source>
</evidence>
<dbReference type="Gene3D" id="3.40.50.1220">
    <property type="entry name" value="TPP-binding domain"/>
    <property type="match status" value="1"/>
</dbReference>
<accession>A0A9D1N015</accession>
<reference evidence="7" key="1">
    <citation type="submission" date="2020-10" db="EMBL/GenBank/DDBJ databases">
        <authorList>
            <person name="Gilroy R."/>
        </authorList>
    </citation>
    <scope>NUCLEOTIDE SEQUENCE</scope>
    <source>
        <strain evidence="7">CHK154-7741</strain>
    </source>
</reference>
<gene>
    <name evidence="7" type="ORF">IAD26_05460</name>
</gene>